<comment type="caution">
    <text evidence="12">The sequence shown here is derived from an EMBL/GenBank/DDBJ whole genome shotgun (WGS) entry which is preliminary data.</text>
</comment>
<comment type="subcellular location">
    <subcellularLocation>
        <location evidence="1">Nucleus</location>
    </subcellularLocation>
</comment>
<evidence type="ECO:0000256" key="9">
    <source>
        <dbReference type="ARBA" id="ARBA00023242"/>
    </source>
</evidence>
<proteinExistence type="inferred from homology"/>
<dbReference type="PANTHER" id="PTHR10625:SF5">
    <property type="entry name" value="HISTONE DEACETYLASE"/>
    <property type="match status" value="1"/>
</dbReference>
<evidence type="ECO:0000256" key="3">
    <source>
        <dbReference type="ARBA" id="ARBA00012111"/>
    </source>
</evidence>
<keyword evidence="13" id="KW-1185">Reference proteome</keyword>
<dbReference type="PRINTS" id="PR01270">
    <property type="entry name" value="HDASUPER"/>
</dbReference>
<feature type="compositionally biased region" description="Polar residues" evidence="10">
    <location>
        <begin position="380"/>
        <end position="389"/>
    </location>
</feature>
<keyword evidence="5" id="KW-0378">Hydrolase</keyword>
<keyword evidence="9" id="KW-0539">Nucleus</keyword>
<evidence type="ECO:0000256" key="10">
    <source>
        <dbReference type="SAM" id="MobiDB-lite"/>
    </source>
</evidence>
<accession>A0AB34JBJ7</accession>
<dbReference type="Pfam" id="PF00850">
    <property type="entry name" value="Hist_deacetyl"/>
    <property type="match status" value="1"/>
</dbReference>
<feature type="compositionally biased region" description="Low complexity" evidence="10">
    <location>
        <begin position="412"/>
        <end position="423"/>
    </location>
</feature>
<dbReference type="GO" id="GO:0000118">
    <property type="term" value="C:histone deacetylase complex"/>
    <property type="evidence" value="ECO:0007669"/>
    <property type="project" value="TreeGrafter"/>
</dbReference>
<evidence type="ECO:0000256" key="2">
    <source>
        <dbReference type="ARBA" id="ARBA00007738"/>
    </source>
</evidence>
<evidence type="ECO:0000259" key="11">
    <source>
        <dbReference type="Pfam" id="PF00850"/>
    </source>
</evidence>
<sequence length="423" mass="46269">MKRSSDGALLFCEAAVEHHSPWKSIEKPSRVLSAHEHLRRCGLLRQCTVLTAPSASEAELREVHSQRHIDEVVRLSAAVGDDPHNRTLAEPDGRGGVYYTAAADEAARRACGCVLEASRAVLQPGARIRRAFALVRPPGHHAGYDDTEGHRAEGFCFYNSAAVAAACVLRSGLAAKVAILDWDVHHGNGTQRLFYGRQDVLYLSIHRMGRGYYPQTGHNDEVGEGDGVGLNVNIGWPGDGLGDADYMAAMELVVIPVLLSFAPDLLIISSGFDAAEGDVQGRMNVTPKGFGDMMCRVQQHVCCPIVASLEGGYCEPVLSLCCEHVLRALLGMERDCSQRRQAMHKLTEPTLREVIHIQQAHWPSLRTQEERTHNYFLAAQQDSKPTRSSSRVRKAWPVDSSAASKKRHQKKASSSPKASSAAR</sequence>
<dbReference type="SUPFAM" id="SSF52768">
    <property type="entry name" value="Arginase/deacetylase"/>
    <property type="match status" value="1"/>
</dbReference>
<evidence type="ECO:0000256" key="7">
    <source>
        <dbReference type="ARBA" id="ARBA00023015"/>
    </source>
</evidence>
<dbReference type="Gene3D" id="3.40.800.20">
    <property type="entry name" value="Histone deacetylase domain"/>
    <property type="match status" value="1"/>
</dbReference>
<dbReference type="InterPro" id="IPR000286">
    <property type="entry name" value="HDACs"/>
</dbReference>
<name>A0AB34JBJ7_PRYPA</name>
<evidence type="ECO:0000313" key="13">
    <source>
        <dbReference type="Proteomes" id="UP001515480"/>
    </source>
</evidence>
<evidence type="ECO:0000256" key="1">
    <source>
        <dbReference type="ARBA" id="ARBA00004123"/>
    </source>
</evidence>
<dbReference type="InterPro" id="IPR023801">
    <property type="entry name" value="His_deacetylse_dom"/>
</dbReference>
<feature type="region of interest" description="Disordered" evidence="10">
    <location>
        <begin position="378"/>
        <end position="423"/>
    </location>
</feature>
<dbReference type="EC" id="3.5.1.98" evidence="3"/>
<keyword evidence="4" id="KW-0678">Repressor</keyword>
<gene>
    <name evidence="12" type="ORF">AB1Y20_003303</name>
</gene>
<keyword evidence="7" id="KW-0805">Transcription regulation</keyword>
<dbReference type="GO" id="GO:0040029">
    <property type="term" value="P:epigenetic regulation of gene expression"/>
    <property type="evidence" value="ECO:0007669"/>
    <property type="project" value="TreeGrafter"/>
</dbReference>
<dbReference type="GO" id="GO:0141221">
    <property type="term" value="F:histone deacetylase activity, hydrolytic mechanism"/>
    <property type="evidence" value="ECO:0007669"/>
    <property type="project" value="UniProtKB-EC"/>
</dbReference>
<dbReference type="GO" id="GO:0005737">
    <property type="term" value="C:cytoplasm"/>
    <property type="evidence" value="ECO:0007669"/>
    <property type="project" value="TreeGrafter"/>
</dbReference>
<evidence type="ECO:0000256" key="5">
    <source>
        <dbReference type="ARBA" id="ARBA00022801"/>
    </source>
</evidence>
<keyword evidence="6" id="KW-0156">Chromatin regulator</keyword>
<dbReference type="Proteomes" id="UP001515480">
    <property type="component" value="Unassembled WGS sequence"/>
</dbReference>
<keyword evidence="8" id="KW-0804">Transcription</keyword>
<comment type="similarity">
    <text evidence="2">Belongs to the histone deacetylase family. HD type 2 subfamily.</text>
</comment>
<evidence type="ECO:0000256" key="4">
    <source>
        <dbReference type="ARBA" id="ARBA00022491"/>
    </source>
</evidence>
<evidence type="ECO:0000256" key="8">
    <source>
        <dbReference type="ARBA" id="ARBA00023163"/>
    </source>
</evidence>
<dbReference type="InterPro" id="IPR037138">
    <property type="entry name" value="His_deacetylse_dom_sf"/>
</dbReference>
<evidence type="ECO:0000256" key="6">
    <source>
        <dbReference type="ARBA" id="ARBA00022853"/>
    </source>
</evidence>
<dbReference type="EMBL" id="JBGBPQ010000010">
    <property type="protein sequence ID" value="KAL1519035.1"/>
    <property type="molecule type" value="Genomic_DNA"/>
</dbReference>
<protein>
    <recommendedName>
        <fullName evidence="3">histone deacetylase</fullName>
        <ecNumber evidence="3">3.5.1.98</ecNumber>
    </recommendedName>
</protein>
<reference evidence="12 13" key="1">
    <citation type="journal article" date="2024" name="Science">
        <title>Giant polyketide synthase enzymes in the biosynthesis of giant marine polyether toxins.</title>
        <authorList>
            <person name="Fallon T.R."/>
            <person name="Shende V.V."/>
            <person name="Wierzbicki I.H."/>
            <person name="Pendleton A.L."/>
            <person name="Watervoot N.F."/>
            <person name="Auber R.P."/>
            <person name="Gonzalez D.J."/>
            <person name="Wisecaver J.H."/>
            <person name="Moore B.S."/>
        </authorList>
    </citation>
    <scope>NUCLEOTIDE SEQUENCE [LARGE SCALE GENOMIC DNA]</scope>
    <source>
        <strain evidence="12 13">12B1</strain>
    </source>
</reference>
<dbReference type="AlphaFoldDB" id="A0AB34JBJ7"/>
<feature type="domain" description="Histone deacetylase" evidence="11">
    <location>
        <begin position="25"/>
        <end position="329"/>
    </location>
</feature>
<dbReference type="PANTHER" id="PTHR10625">
    <property type="entry name" value="HISTONE DEACETYLASE HDAC1-RELATED"/>
    <property type="match status" value="1"/>
</dbReference>
<dbReference type="InterPro" id="IPR023696">
    <property type="entry name" value="Ureohydrolase_dom_sf"/>
</dbReference>
<organism evidence="12 13">
    <name type="scientific">Prymnesium parvum</name>
    <name type="common">Toxic golden alga</name>
    <dbReference type="NCBI Taxonomy" id="97485"/>
    <lineage>
        <taxon>Eukaryota</taxon>
        <taxon>Haptista</taxon>
        <taxon>Haptophyta</taxon>
        <taxon>Prymnesiophyceae</taxon>
        <taxon>Prymnesiales</taxon>
        <taxon>Prymnesiaceae</taxon>
        <taxon>Prymnesium</taxon>
    </lineage>
</organism>
<evidence type="ECO:0000313" key="12">
    <source>
        <dbReference type="EMBL" id="KAL1519035.1"/>
    </source>
</evidence>
<dbReference type="CDD" id="cd09992">
    <property type="entry name" value="HDAC_classII"/>
    <property type="match status" value="1"/>
</dbReference>